<feature type="region of interest" description="Disordered" evidence="1">
    <location>
        <begin position="98"/>
        <end position="208"/>
    </location>
</feature>
<evidence type="ECO:0000313" key="3">
    <source>
        <dbReference type="Proteomes" id="UP001497644"/>
    </source>
</evidence>
<dbReference type="Proteomes" id="UP001497644">
    <property type="component" value="Chromosome 1"/>
</dbReference>
<evidence type="ECO:0000313" key="2">
    <source>
        <dbReference type="EMBL" id="CAL1673933.1"/>
    </source>
</evidence>
<feature type="compositionally biased region" description="Basic and acidic residues" evidence="1">
    <location>
        <begin position="119"/>
        <end position="129"/>
    </location>
</feature>
<proteinExistence type="predicted"/>
<organism evidence="2 3">
    <name type="scientific">Lasius platythorax</name>
    <dbReference type="NCBI Taxonomy" id="488582"/>
    <lineage>
        <taxon>Eukaryota</taxon>
        <taxon>Metazoa</taxon>
        <taxon>Ecdysozoa</taxon>
        <taxon>Arthropoda</taxon>
        <taxon>Hexapoda</taxon>
        <taxon>Insecta</taxon>
        <taxon>Pterygota</taxon>
        <taxon>Neoptera</taxon>
        <taxon>Endopterygota</taxon>
        <taxon>Hymenoptera</taxon>
        <taxon>Apocrita</taxon>
        <taxon>Aculeata</taxon>
        <taxon>Formicoidea</taxon>
        <taxon>Formicidae</taxon>
        <taxon>Formicinae</taxon>
        <taxon>Lasius</taxon>
        <taxon>Lasius</taxon>
    </lineage>
</organism>
<dbReference type="AlphaFoldDB" id="A0AAV2N3W2"/>
<feature type="compositionally biased region" description="Acidic residues" evidence="1">
    <location>
        <begin position="170"/>
        <end position="186"/>
    </location>
</feature>
<gene>
    <name evidence="2" type="ORF">LPLAT_LOCUS713</name>
</gene>
<protein>
    <submittedName>
        <fullName evidence="2">Uncharacterized protein</fullName>
    </submittedName>
</protein>
<dbReference type="EMBL" id="OZ034824">
    <property type="protein sequence ID" value="CAL1673933.1"/>
    <property type="molecule type" value="Genomic_DNA"/>
</dbReference>
<evidence type="ECO:0000256" key="1">
    <source>
        <dbReference type="SAM" id="MobiDB-lite"/>
    </source>
</evidence>
<feature type="compositionally biased region" description="Basic and acidic residues" evidence="1">
    <location>
        <begin position="159"/>
        <end position="169"/>
    </location>
</feature>
<feature type="compositionally biased region" description="Polar residues" evidence="1">
    <location>
        <begin position="10"/>
        <end position="26"/>
    </location>
</feature>
<feature type="compositionally biased region" description="Acidic residues" evidence="1">
    <location>
        <begin position="130"/>
        <end position="158"/>
    </location>
</feature>
<accession>A0AAV2N3W2</accession>
<feature type="region of interest" description="Disordered" evidence="1">
    <location>
        <begin position="1"/>
        <end position="63"/>
    </location>
</feature>
<name>A0AAV2N3W2_9HYME</name>
<reference evidence="2 3" key="1">
    <citation type="submission" date="2024-04" db="EMBL/GenBank/DDBJ databases">
        <authorList>
            <consortium name="Molecular Ecology Group"/>
        </authorList>
    </citation>
    <scope>NUCLEOTIDE SEQUENCE [LARGE SCALE GENOMIC DNA]</scope>
</reference>
<sequence>MEQIGRNKTKYTSPYTSTWPTKQTTDARVPPDAYWKYPQRNNQDTTDKNTRRHQNPISEPTVSYYSSANSYKTLKHNTYPRSMHLKYPSALTEAPQRYQQNTAKSGKNKDYANNVAVVNKDRYKNRQEDDSNVEYIDEELGNFTEDNLEDDAEEEAENDQERVGESLDKEYDEQEADDEIDEESDAPAEPHAMQRNAVKKDASPRTQQRMQIINQQQNPHRIRYSQYSPKLYQAHPLPTRYYRNIPDRDIHEALSEEDLYTAQALKNPPRRSSAGYHQNWIPQRNSTDRYDTITSPMQSSRRAQTRPEIKSFTEAEFVDRRKCSRCGNISIRKPSTSKRNNCRFQDNPNFSMKGHFGDDAEIFDQSWCGYCKPKYHIVENMGPSEIPSPALYSMKTRRSRDIPMYETLEGKHAMDELSHKFARISSRYTKDTPNILRDRTRHSAQTAQGATRMSVHYDA</sequence>
<keyword evidence="3" id="KW-1185">Reference proteome</keyword>